<evidence type="ECO:0000313" key="3">
    <source>
        <dbReference type="Proteomes" id="UP000198406"/>
    </source>
</evidence>
<dbReference type="InterPro" id="IPR014917">
    <property type="entry name" value="DUF1800"/>
</dbReference>
<evidence type="ECO:0000313" key="2">
    <source>
        <dbReference type="EMBL" id="GAX17803.1"/>
    </source>
</evidence>
<dbReference type="InParanoid" id="A0A1Z5JUT2"/>
<dbReference type="EMBL" id="BDSP01000123">
    <property type="protein sequence ID" value="GAX17803.1"/>
    <property type="molecule type" value="Genomic_DNA"/>
</dbReference>
<gene>
    <name evidence="2" type="ORF">FisN_18Hh002</name>
</gene>
<comment type="caution">
    <text evidence="2">The sequence shown here is derived from an EMBL/GenBank/DDBJ whole genome shotgun (WGS) entry which is preliminary data.</text>
</comment>
<dbReference type="OrthoDB" id="411021at2759"/>
<dbReference type="Pfam" id="PF08811">
    <property type="entry name" value="DUF1800"/>
    <property type="match status" value="2"/>
</dbReference>
<dbReference type="Pfam" id="PF07394">
    <property type="entry name" value="DUF1501"/>
    <property type="match status" value="1"/>
</dbReference>
<evidence type="ECO:0000256" key="1">
    <source>
        <dbReference type="SAM" id="SignalP"/>
    </source>
</evidence>
<dbReference type="PANTHER" id="PTHR43737">
    <property type="entry name" value="BLL7424 PROTEIN"/>
    <property type="match status" value="1"/>
</dbReference>
<dbReference type="Proteomes" id="UP000198406">
    <property type="component" value="Unassembled WGS sequence"/>
</dbReference>
<name>A0A1Z5JUT2_FISSO</name>
<feature type="chain" id="PRO_5012125281" evidence="1">
    <location>
        <begin position="35"/>
        <end position="1986"/>
    </location>
</feature>
<keyword evidence="3" id="KW-1185">Reference proteome</keyword>
<organism evidence="2 3">
    <name type="scientific">Fistulifera solaris</name>
    <name type="common">Oleaginous diatom</name>
    <dbReference type="NCBI Taxonomy" id="1519565"/>
    <lineage>
        <taxon>Eukaryota</taxon>
        <taxon>Sar</taxon>
        <taxon>Stramenopiles</taxon>
        <taxon>Ochrophyta</taxon>
        <taxon>Bacillariophyta</taxon>
        <taxon>Bacillariophyceae</taxon>
        <taxon>Bacillariophycidae</taxon>
        <taxon>Naviculales</taxon>
        <taxon>Naviculaceae</taxon>
        <taxon>Fistulifera</taxon>
    </lineage>
</organism>
<proteinExistence type="predicted"/>
<protein>
    <submittedName>
        <fullName evidence="2">Uncharacterized protein</fullName>
    </submittedName>
</protein>
<sequence length="1986" mass="222130">MLSRRLIPSIMFCHFLPFFVILLFQFTRVPSARATEVPYTCSTEEAIVLTNTTKELLLVPSFDVCLLWRITTNGARVPVARSYQGKHWEAYSGSHARQQFRCNEQLCQTTLPETTDTERYELMAYTPKEYTHEETAARFLEQTTFGPRLEEIHAFGKNVSTEALAHWIQQQVALPVTSHRAEFRKRVNHRYPANGNTLVGRVTHPCQAGTRYRKAAISDKDQGSMLEIRTSSSSQKVLLVDGKIRTVVNATTLSVENSEDAASSPEALWDGMFLICDEVETWTGGKLRLEMNGNCWDLYADDHYLGNPAISLDAGSVSSVTIVNLQKRAKAVDTQYHNGTESLLVTVPLTQCTEIATDSHVFGVFDGKYWLHDPRFVLRENTLENPTNEVCSTAPPTFLNEDYCVLGKTIPCNTTIGVSELPSTVQLNWTTLQLIYEETGKLMYAVDGLWGPWKPPCQPETFSRWFVVEEDCTETTIMDTTRSYLQSLLGQAKEQQSNPFLLDVFMPFAACDASDVDKSNYKILVNDVCYRNVHPDHWQVYDFSSWAKEHPGGSSAIEQFALSGSSMLSFPEGHTMDRWDTYSTQLMSVGRLGDTVTDHPAFEVPQSVSIEGGMALLCGSPFEVANDPNLAGSLLEGAFDIVTYEKQTTSESKLLEQNLMIWMDIALRSKDQLRQRIAWALSQILVVSPFSVESWYTNEVFLTFYDILVRHAFGNYRDILKEVSFSPAMAEMLSFLGSESTALVYHYSQRFEFSDENFSREVLQLMSTGVHQLDHDGTLILDEKARPTLTYTNDDIMEYARMWTGLDRRPRRNNVEDFPSEWTGSLVDPMLIRIEARDSLPKMGLNRVYVGDGYPLCADLPKQHFLKRGATYRLLGPKPKPRLLYEPESWTDSDAKKRLSLDKSSHLYNALCKASDGKCTYPVKVVLEANFACTGIECEIDEPRIVGVNDVFYEYTRLPCVEQAFYNNPVMMTNQWGWGYCADRRTAAGSLACCPEVPDRRWITSCLDIRVGGGSLAANIDLVKFDGEKLTFDSAVERCEANGLSLCEVPWWDCDDCNEQLGYWTTHPCDLAVKIHRDGKIGLVHEIVDGRRNVGKDVYYNVRKDTKTFFRVDWQGPLDSLLSSYDTECVSMGCKLDSMENICFCPVSIIAETPVFASAPSMIQVLRQLSIGSFSPDILSESYSVKDLGGGVFMHSTDGLFSSKSIFEVTDENGVTHFRKNVKSIVKVGSGELSFRNPPHFIALAFPELRDAFYETDAGLDHYFYHPNVAPFLASRMLQRFGQSNPSPRMISTVAKAFRTGIYKAGATSLGSGKYGDMFAMIAAILLDRESRATVLDADPLHGSLHEPFLRYVRAMRSLEFKPSSDSPYIRFLTYFPSALAQQPHAQLSVFSYFKPEYNPAGPVGDAGLYCPECQISDGPKSITLTNALLSLFKYGLNSYYGGFGYPRSVEPSKGDYSNSFGYLALKLGDSLTATQVVDTLALLLTAGRLDAQKRKIMIDVFNSLVSRSDGIMTVGQMMLTTPEFHTTTLSQNSGGAVAPPPLPTENTKPYKAVIYVMLNGGCDSFNMLVPQVCTAASSAGVFLDQQYNEVRGELAISPDERSLQISATDQPCSTFTLHKALPLYKSLYDEGDLAFVANAGVLYDVDGMDKVNYLAKTRLQLFAHNWMQQETKTVDPKAAKFGSGILGRMNTILQDRGHIAASVSFDIESITVVPERNRSPRPIVMSPYGASRFDTKPESETFDLTSYAKQFNAKPDSADSFFGQTWSARFLDGMHEAEFFKENIELAPLADHWTWEMSHLGYQFRTLSSMIKTRPVRGVDRDVFYTELNDWDHHDGLTYELETKFTELNAALELLVTELKHQGVWHDVTIVVASEFGRTLTPNSGGGSDHGWGGHYAIMGGNVKGGRILGQYPSDLTEEGPLNVGRGRFIPTTSWDAVWNGIAQWMGVTTEEELDYCLPNRKATSGIDGFSDVFSVSDLYETSSA</sequence>
<accession>A0A1Z5JUT2</accession>
<feature type="signal peptide" evidence="1">
    <location>
        <begin position="1"/>
        <end position="34"/>
    </location>
</feature>
<dbReference type="InterPro" id="IPR010869">
    <property type="entry name" value="DUF1501"/>
</dbReference>
<reference evidence="2 3" key="1">
    <citation type="journal article" date="2015" name="Plant Cell">
        <title>Oil accumulation by the oleaginous diatom Fistulifera solaris as revealed by the genome and transcriptome.</title>
        <authorList>
            <person name="Tanaka T."/>
            <person name="Maeda Y."/>
            <person name="Veluchamy A."/>
            <person name="Tanaka M."/>
            <person name="Abida H."/>
            <person name="Marechal E."/>
            <person name="Bowler C."/>
            <person name="Muto M."/>
            <person name="Sunaga Y."/>
            <person name="Tanaka M."/>
            <person name="Yoshino T."/>
            <person name="Taniguchi T."/>
            <person name="Fukuda Y."/>
            <person name="Nemoto M."/>
            <person name="Matsumoto M."/>
            <person name="Wong P.S."/>
            <person name="Aburatani S."/>
            <person name="Fujibuchi W."/>
        </authorList>
    </citation>
    <scope>NUCLEOTIDE SEQUENCE [LARGE SCALE GENOMIC DNA]</scope>
    <source>
        <strain evidence="2 3">JPCC DA0580</strain>
    </source>
</reference>
<dbReference type="PANTHER" id="PTHR43737:SF1">
    <property type="entry name" value="DUF1501 DOMAIN-CONTAINING PROTEIN"/>
    <property type="match status" value="1"/>
</dbReference>
<keyword evidence="1" id="KW-0732">Signal</keyword>